<sequence length="106" mass="11249">MRAGLHKPVETLDLGGMALAIYNQSQCALPPGTCPRIGIGGHASHGGFGYTCRLWGVTLDMIVALDVVLANGSFIHATETTYPDIYYALHGAADSFGIITTFHLQT</sequence>
<evidence type="ECO:0000313" key="7">
    <source>
        <dbReference type="Proteomes" id="UP001590951"/>
    </source>
</evidence>
<gene>
    <name evidence="6" type="ORF">ABVK25_011755</name>
</gene>
<name>A0ABR4AM54_9LECA</name>
<dbReference type="InterPro" id="IPR016169">
    <property type="entry name" value="FAD-bd_PCMH_sub2"/>
</dbReference>
<organism evidence="6 7">
    <name type="scientific">Lepraria finkii</name>
    <dbReference type="NCBI Taxonomy" id="1340010"/>
    <lineage>
        <taxon>Eukaryota</taxon>
        <taxon>Fungi</taxon>
        <taxon>Dikarya</taxon>
        <taxon>Ascomycota</taxon>
        <taxon>Pezizomycotina</taxon>
        <taxon>Lecanoromycetes</taxon>
        <taxon>OSLEUM clade</taxon>
        <taxon>Lecanoromycetidae</taxon>
        <taxon>Lecanorales</taxon>
        <taxon>Lecanorineae</taxon>
        <taxon>Stereocaulaceae</taxon>
        <taxon>Lepraria</taxon>
    </lineage>
</organism>
<comment type="caution">
    <text evidence="6">The sequence shown here is derived from an EMBL/GenBank/DDBJ whole genome shotgun (WGS) entry which is preliminary data.</text>
</comment>
<dbReference type="SUPFAM" id="SSF56176">
    <property type="entry name" value="FAD-binding/transporter-associated domain-like"/>
    <property type="match status" value="1"/>
</dbReference>
<evidence type="ECO:0000259" key="5">
    <source>
        <dbReference type="Pfam" id="PF01565"/>
    </source>
</evidence>
<feature type="domain" description="FAD linked oxidase N-terminal" evidence="5">
    <location>
        <begin position="27"/>
        <end position="77"/>
    </location>
</feature>
<evidence type="ECO:0000256" key="4">
    <source>
        <dbReference type="ARBA" id="ARBA00023002"/>
    </source>
</evidence>
<evidence type="ECO:0000256" key="3">
    <source>
        <dbReference type="ARBA" id="ARBA00022827"/>
    </source>
</evidence>
<dbReference type="Gene3D" id="3.30.465.10">
    <property type="match status" value="1"/>
</dbReference>
<dbReference type="InterPro" id="IPR036318">
    <property type="entry name" value="FAD-bd_PCMH-like_sf"/>
</dbReference>
<dbReference type="Pfam" id="PF01565">
    <property type="entry name" value="FAD_binding_4"/>
    <property type="match status" value="1"/>
</dbReference>
<dbReference type="Proteomes" id="UP001590951">
    <property type="component" value="Unassembled WGS sequence"/>
</dbReference>
<evidence type="ECO:0000256" key="2">
    <source>
        <dbReference type="ARBA" id="ARBA00022630"/>
    </source>
</evidence>
<dbReference type="PANTHER" id="PTHR42973:SF15">
    <property type="entry name" value="FAD-BINDING PCMH-TYPE DOMAIN-CONTAINING PROTEIN"/>
    <property type="match status" value="1"/>
</dbReference>
<keyword evidence="4" id="KW-0560">Oxidoreductase</keyword>
<accession>A0ABR4AM54</accession>
<proteinExistence type="inferred from homology"/>
<keyword evidence="2" id="KW-0285">Flavoprotein</keyword>
<dbReference type="InterPro" id="IPR050416">
    <property type="entry name" value="FAD-linked_Oxidoreductase"/>
</dbReference>
<keyword evidence="7" id="KW-1185">Reference proteome</keyword>
<comment type="similarity">
    <text evidence="1">Belongs to the oxygen-dependent FAD-linked oxidoreductase family.</text>
</comment>
<dbReference type="EMBL" id="JBHFEH010000114">
    <property type="protein sequence ID" value="KAL2046570.1"/>
    <property type="molecule type" value="Genomic_DNA"/>
</dbReference>
<dbReference type="InterPro" id="IPR006094">
    <property type="entry name" value="Oxid_FAD_bind_N"/>
</dbReference>
<keyword evidence="3" id="KW-0274">FAD</keyword>
<evidence type="ECO:0000313" key="6">
    <source>
        <dbReference type="EMBL" id="KAL2046570.1"/>
    </source>
</evidence>
<protein>
    <recommendedName>
        <fullName evidence="5">FAD linked oxidase N-terminal domain-containing protein</fullName>
    </recommendedName>
</protein>
<dbReference type="PANTHER" id="PTHR42973">
    <property type="entry name" value="BINDING OXIDOREDUCTASE, PUTATIVE (AFU_ORTHOLOGUE AFUA_1G17690)-RELATED"/>
    <property type="match status" value="1"/>
</dbReference>
<evidence type="ECO:0000256" key="1">
    <source>
        <dbReference type="ARBA" id="ARBA00005466"/>
    </source>
</evidence>
<reference evidence="6 7" key="1">
    <citation type="submission" date="2024-09" db="EMBL/GenBank/DDBJ databases">
        <title>Rethinking Asexuality: The Enigmatic Case of Functional Sexual Genes in Lepraria (Stereocaulaceae).</title>
        <authorList>
            <person name="Doellman M."/>
            <person name="Sun Y."/>
            <person name="Barcenas-Pena A."/>
            <person name="Lumbsch H.T."/>
            <person name="Grewe F."/>
        </authorList>
    </citation>
    <scope>NUCLEOTIDE SEQUENCE [LARGE SCALE GENOMIC DNA]</scope>
    <source>
        <strain evidence="6 7">Grewe 0041</strain>
    </source>
</reference>